<evidence type="ECO:0000313" key="2">
    <source>
        <dbReference type="Proteomes" id="UP001264980"/>
    </source>
</evidence>
<protein>
    <recommendedName>
        <fullName evidence="3">Mobilization protein</fullName>
    </recommendedName>
</protein>
<keyword evidence="2" id="KW-1185">Reference proteome</keyword>
<accession>A0ABU1R9R4</accession>
<dbReference type="Proteomes" id="UP001264980">
    <property type="component" value="Unassembled WGS sequence"/>
</dbReference>
<name>A0ABU1R9R4_9BACT</name>
<comment type="caution">
    <text evidence="1">The sequence shown here is derived from an EMBL/GenBank/DDBJ whole genome shotgun (WGS) entry which is preliminary data.</text>
</comment>
<evidence type="ECO:0008006" key="3">
    <source>
        <dbReference type="Google" id="ProtNLM"/>
    </source>
</evidence>
<dbReference type="EMBL" id="JAVDTI010000011">
    <property type="protein sequence ID" value="MDR6809649.1"/>
    <property type="molecule type" value="Genomic_DNA"/>
</dbReference>
<gene>
    <name evidence="1" type="ORF">J2W84_006725</name>
</gene>
<sequence length="80" mass="9157">MVATRNTSHEGLIEQLAGLRTELSRMGANYNQAVKKLHAVSRIKDFEHWLVTYELDRRKLLSQVEHAGLVIAELAAQWSR</sequence>
<reference evidence="1 2" key="1">
    <citation type="submission" date="2023-07" db="EMBL/GenBank/DDBJ databases">
        <title>Sorghum-associated microbial communities from plants grown in Nebraska, USA.</title>
        <authorList>
            <person name="Schachtman D."/>
        </authorList>
    </citation>
    <scope>NUCLEOTIDE SEQUENCE [LARGE SCALE GENOMIC DNA]</scope>
    <source>
        <strain evidence="1 2">BE57</strain>
    </source>
</reference>
<organism evidence="1 2">
    <name type="scientific">Dyadobacter fermentans</name>
    <dbReference type="NCBI Taxonomy" id="94254"/>
    <lineage>
        <taxon>Bacteria</taxon>
        <taxon>Pseudomonadati</taxon>
        <taxon>Bacteroidota</taxon>
        <taxon>Cytophagia</taxon>
        <taxon>Cytophagales</taxon>
        <taxon>Spirosomataceae</taxon>
        <taxon>Dyadobacter</taxon>
    </lineage>
</organism>
<evidence type="ECO:0000313" key="1">
    <source>
        <dbReference type="EMBL" id="MDR6809649.1"/>
    </source>
</evidence>
<proteinExistence type="predicted"/>